<evidence type="ECO:0000313" key="1">
    <source>
        <dbReference type="EMBL" id="WYY00832.1"/>
    </source>
</evidence>
<dbReference type="SUPFAM" id="SSF102114">
    <property type="entry name" value="Radical SAM enzymes"/>
    <property type="match status" value="1"/>
</dbReference>
<dbReference type="GeneID" id="95968155"/>
<organism evidence="1 2">
    <name type="scientific">Oxyplasma meridianum</name>
    <dbReference type="NCBI Taxonomy" id="3073602"/>
    <lineage>
        <taxon>Archaea</taxon>
        <taxon>Methanobacteriati</taxon>
        <taxon>Thermoplasmatota</taxon>
        <taxon>Thermoplasmata</taxon>
        <taxon>Thermoplasmatales</taxon>
        <taxon>Thermoplasmataceae</taxon>
        <taxon>Oxyplasma</taxon>
    </lineage>
</organism>
<reference evidence="1 2" key="1">
    <citation type="submission" date="2023-09" db="EMBL/GenBank/DDBJ databases">
        <authorList>
            <person name="Golyshina O.V."/>
            <person name="Lunev E.A."/>
            <person name="Bargiela R."/>
            <person name="Gaines M.C."/>
            <person name="Daum B."/>
            <person name="Bale N.J."/>
            <person name="Koenen M."/>
            <person name="Sinninghe Damst J.S."/>
            <person name="Yakimov M."/>
            <person name="Golyshin P.N."/>
        </authorList>
    </citation>
    <scope>NUCLEOTIDE SEQUENCE [LARGE SCALE GENOMIC DNA]</scope>
    <source>
        <strain evidence="1 2">M1</strain>
    </source>
</reference>
<dbReference type="GO" id="GO:0051536">
    <property type="term" value="F:iron-sulfur cluster binding"/>
    <property type="evidence" value="ECO:0007669"/>
    <property type="project" value="InterPro"/>
</dbReference>
<dbReference type="EMBL" id="CP133772">
    <property type="protein sequence ID" value="WYY00832.1"/>
    <property type="molecule type" value="Genomic_DNA"/>
</dbReference>
<dbReference type="Gene3D" id="3.80.30.20">
    <property type="entry name" value="tm_1862 like domain"/>
    <property type="match status" value="1"/>
</dbReference>
<keyword evidence="2" id="KW-1185">Reference proteome</keyword>
<dbReference type="GO" id="GO:0003824">
    <property type="term" value="F:catalytic activity"/>
    <property type="evidence" value="ECO:0007669"/>
    <property type="project" value="InterPro"/>
</dbReference>
<accession>A0AAX4NJ23</accession>
<evidence type="ECO:0000313" key="2">
    <source>
        <dbReference type="Proteomes" id="UP001451606"/>
    </source>
</evidence>
<dbReference type="KEGG" id="omr:OXIME_001417"/>
<dbReference type="Proteomes" id="UP001451606">
    <property type="component" value="Chromosome"/>
</dbReference>
<dbReference type="PANTHER" id="PTHR42731:SF4">
    <property type="entry name" value="RADICAL SAM DOMAIN PROTEIN"/>
    <property type="match status" value="1"/>
</dbReference>
<dbReference type="RefSeq" id="WP_393971159.1">
    <property type="nucleotide sequence ID" value="NZ_CP133772.1"/>
</dbReference>
<name>A0AAX4NJ23_9ARCH</name>
<gene>
    <name evidence="1" type="ORF">OXIME_001417</name>
</gene>
<dbReference type="InterPro" id="IPR007197">
    <property type="entry name" value="rSAM"/>
</dbReference>
<proteinExistence type="predicted"/>
<dbReference type="SFLD" id="SFLDG01082">
    <property type="entry name" value="B12-binding_domain_containing"/>
    <property type="match status" value="1"/>
</dbReference>
<protein>
    <submittedName>
        <fullName evidence="1">Radical SAM protein</fullName>
    </submittedName>
</protein>
<sequence length="559" mass="63100">MTKFVLVGDTTLSYEYRNFPLLDFLPCAPSRAVPGSIYRFLKGPAPPALPSGEAVFAPYALRKLEAALLRRYPRKDVVVAHEDYLERFVDEETEIIGVTTMDPLGVGPTTMSYYALFGGEMSAWVRREWDALIERINRVREGKKAKLIVGGPGVWEFTLLRDEIDKYRFDYIFQGEADDIADLLFEQISEDSIDPQLFYRGYMTYDDHFRKVLKKDDMFLARGITKQAYPRLEDIPEIVNPAMKGMVEVMRGCGVGCDFCEVTLRPLRYNSVERIVNEVKVNQRAGITNGWLHSDEIFAYKHGPMYAPNEEALSEMFTAVMNVPGIKTANPTHGRVSIPAGFPDMIAKFSKILKAGPRNWIGIQTGVETGSDELAKRHMPNKTMPLKIGPDGSWEQIVWQGVYVQTRNYWRPAFTIQVGQEGETVQDEWDTIAMINRLSNSYVDGRPFEFTVTPLVNVPLGRIKSRSLNKDLLTTEQLAVYYASYRHLAKMSARDGYRDSTGNFISRLGTGTIISSGGFAMMKFVESVAKKKGVDIEKVKKFGLENRSEFTSLASMSSA</sequence>
<dbReference type="SFLD" id="SFLDS00029">
    <property type="entry name" value="Radical_SAM"/>
    <property type="match status" value="1"/>
</dbReference>
<dbReference type="InterPro" id="IPR023404">
    <property type="entry name" value="rSAM_horseshoe"/>
</dbReference>
<dbReference type="PANTHER" id="PTHR42731">
    <property type="entry name" value="SLL1084 PROTEIN"/>
    <property type="match status" value="1"/>
</dbReference>
<dbReference type="AlphaFoldDB" id="A0AAX4NJ23"/>
<dbReference type="InterPro" id="IPR058240">
    <property type="entry name" value="rSAM_sf"/>
</dbReference>